<dbReference type="EMBL" id="JAYWIO010000005">
    <property type="protein sequence ID" value="KAK7259710.1"/>
    <property type="molecule type" value="Genomic_DNA"/>
</dbReference>
<sequence length="105" mass="11936">MVYGPKKVEFNETKPLRKLPKKFEFNEVKRVEDYCDDVDDECNSSANKNKGKEVYHPPIPVIAPAPKNGYASSTAPKFSLRQAFPQSSTYVLWKLFAFAVFAESI</sequence>
<organism evidence="1 2">
    <name type="scientific">Crotalaria pallida</name>
    <name type="common">Smooth rattlebox</name>
    <name type="synonym">Crotalaria striata</name>
    <dbReference type="NCBI Taxonomy" id="3830"/>
    <lineage>
        <taxon>Eukaryota</taxon>
        <taxon>Viridiplantae</taxon>
        <taxon>Streptophyta</taxon>
        <taxon>Embryophyta</taxon>
        <taxon>Tracheophyta</taxon>
        <taxon>Spermatophyta</taxon>
        <taxon>Magnoliopsida</taxon>
        <taxon>eudicotyledons</taxon>
        <taxon>Gunneridae</taxon>
        <taxon>Pentapetalae</taxon>
        <taxon>rosids</taxon>
        <taxon>fabids</taxon>
        <taxon>Fabales</taxon>
        <taxon>Fabaceae</taxon>
        <taxon>Papilionoideae</taxon>
        <taxon>50 kb inversion clade</taxon>
        <taxon>genistoids sensu lato</taxon>
        <taxon>core genistoids</taxon>
        <taxon>Crotalarieae</taxon>
        <taxon>Crotalaria</taxon>
    </lineage>
</organism>
<dbReference type="AlphaFoldDB" id="A0AAN9ERC3"/>
<keyword evidence="2" id="KW-1185">Reference proteome</keyword>
<gene>
    <name evidence="1" type="ORF">RIF29_25323</name>
</gene>
<reference evidence="1 2" key="1">
    <citation type="submission" date="2024-01" db="EMBL/GenBank/DDBJ databases">
        <title>The genomes of 5 underutilized Papilionoideae crops provide insights into root nodulation and disease resistanc.</title>
        <authorList>
            <person name="Yuan L."/>
        </authorList>
    </citation>
    <scope>NUCLEOTIDE SEQUENCE [LARGE SCALE GENOMIC DNA]</scope>
    <source>
        <strain evidence="1">ZHUSHIDOU_FW_LH</strain>
        <tissue evidence="1">Leaf</tissue>
    </source>
</reference>
<evidence type="ECO:0000313" key="1">
    <source>
        <dbReference type="EMBL" id="KAK7259710.1"/>
    </source>
</evidence>
<name>A0AAN9ERC3_CROPI</name>
<comment type="caution">
    <text evidence="1">The sequence shown here is derived from an EMBL/GenBank/DDBJ whole genome shotgun (WGS) entry which is preliminary data.</text>
</comment>
<proteinExistence type="predicted"/>
<evidence type="ECO:0000313" key="2">
    <source>
        <dbReference type="Proteomes" id="UP001372338"/>
    </source>
</evidence>
<dbReference type="Proteomes" id="UP001372338">
    <property type="component" value="Unassembled WGS sequence"/>
</dbReference>
<accession>A0AAN9ERC3</accession>
<protein>
    <submittedName>
        <fullName evidence="1">Uncharacterized protein</fullName>
    </submittedName>
</protein>